<evidence type="ECO:0000313" key="2">
    <source>
        <dbReference type="Proteomes" id="UP001271249"/>
    </source>
</evidence>
<name>A0ABU4Z115_9HYPH</name>
<dbReference type="Proteomes" id="UP001271249">
    <property type="component" value="Unassembled WGS sequence"/>
</dbReference>
<organism evidence="1 2">
    <name type="scientific">Mesorhizobium captivum</name>
    <dbReference type="NCBI Taxonomy" id="3072319"/>
    <lineage>
        <taxon>Bacteria</taxon>
        <taxon>Pseudomonadati</taxon>
        <taxon>Pseudomonadota</taxon>
        <taxon>Alphaproteobacteria</taxon>
        <taxon>Hyphomicrobiales</taxon>
        <taxon>Phyllobacteriaceae</taxon>
        <taxon>Mesorhizobium</taxon>
    </lineage>
</organism>
<comment type="caution">
    <text evidence="1">The sequence shown here is derived from an EMBL/GenBank/DDBJ whole genome shotgun (WGS) entry which is preliminary data.</text>
</comment>
<evidence type="ECO:0008006" key="3">
    <source>
        <dbReference type="Google" id="ProtNLM"/>
    </source>
</evidence>
<dbReference type="RefSeq" id="WP_320226884.1">
    <property type="nucleotide sequence ID" value="NZ_JAVIJC010000014.1"/>
</dbReference>
<protein>
    <recommendedName>
        <fullName evidence="3">DUF2249 domain-containing protein</fullName>
    </recommendedName>
</protein>
<keyword evidence="2" id="KW-1185">Reference proteome</keyword>
<proteinExistence type="predicted"/>
<accession>A0ABU4Z115</accession>
<sequence length="64" mass="7554">MSDQPETATMRVEKLRGMIAGESIQISKSDMPRWRYPVRKVQERGDCHYSVERHGDGYIIWRQS</sequence>
<gene>
    <name evidence="1" type="ORF">RFN29_15090</name>
</gene>
<evidence type="ECO:0000313" key="1">
    <source>
        <dbReference type="EMBL" id="MDX8492902.1"/>
    </source>
</evidence>
<reference evidence="1 2" key="1">
    <citation type="submission" date="2023-08" db="EMBL/GenBank/DDBJ databases">
        <title>Implementing the SeqCode for naming new Mesorhizobium species isolated from Vachellia karroo root nodules.</title>
        <authorList>
            <person name="Van Lill M."/>
        </authorList>
    </citation>
    <scope>NUCLEOTIDE SEQUENCE [LARGE SCALE GENOMIC DNA]</scope>
    <source>
        <strain evidence="1 2">VK22B</strain>
    </source>
</reference>
<dbReference type="EMBL" id="JAVIJC010000014">
    <property type="protein sequence ID" value="MDX8492902.1"/>
    <property type="molecule type" value="Genomic_DNA"/>
</dbReference>